<dbReference type="Gene3D" id="1.10.287.130">
    <property type="match status" value="1"/>
</dbReference>
<dbReference type="Gene3D" id="3.30.565.10">
    <property type="entry name" value="Histidine kinase-like ATPase, C-terminal domain"/>
    <property type="match status" value="1"/>
</dbReference>
<evidence type="ECO:0000256" key="1">
    <source>
        <dbReference type="ARBA" id="ARBA00000085"/>
    </source>
</evidence>
<evidence type="ECO:0000313" key="14">
    <source>
        <dbReference type="EMBL" id="GAA3744907.1"/>
    </source>
</evidence>
<evidence type="ECO:0000256" key="7">
    <source>
        <dbReference type="ARBA" id="ARBA00022777"/>
    </source>
</evidence>
<dbReference type="InterPro" id="IPR036890">
    <property type="entry name" value="HATPase_C_sf"/>
</dbReference>
<dbReference type="InterPro" id="IPR003594">
    <property type="entry name" value="HATPase_dom"/>
</dbReference>
<comment type="catalytic activity">
    <reaction evidence="1">
        <text>ATP + protein L-histidine = ADP + protein N-phospho-L-histidine.</text>
        <dbReference type="EC" id="2.7.13.3"/>
    </reaction>
</comment>
<keyword evidence="9" id="KW-0902">Two-component regulatory system</keyword>
<keyword evidence="15" id="KW-1185">Reference proteome</keyword>
<reference evidence="15" key="1">
    <citation type="journal article" date="2019" name="Int. J. Syst. Evol. Microbiol.">
        <title>The Global Catalogue of Microorganisms (GCM) 10K type strain sequencing project: providing services to taxonomists for standard genome sequencing and annotation.</title>
        <authorList>
            <consortium name="The Broad Institute Genomics Platform"/>
            <consortium name="The Broad Institute Genome Sequencing Center for Infectious Disease"/>
            <person name="Wu L."/>
            <person name="Ma J."/>
        </authorList>
    </citation>
    <scope>NUCLEOTIDE SEQUENCE [LARGE SCALE GENOMIC DNA]</scope>
    <source>
        <strain evidence="15">JCM 16949</strain>
    </source>
</reference>
<keyword evidence="14" id="KW-0547">Nucleotide-binding</keyword>
<dbReference type="CDD" id="cd00082">
    <property type="entry name" value="HisKA"/>
    <property type="match status" value="1"/>
</dbReference>
<evidence type="ECO:0000256" key="10">
    <source>
        <dbReference type="ARBA" id="ARBA00023136"/>
    </source>
</evidence>
<dbReference type="RefSeq" id="WP_344756341.1">
    <property type="nucleotide sequence ID" value="NZ_BAABAE010000003.1"/>
</dbReference>
<dbReference type="InterPro" id="IPR003660">
    <property type="entry name" value="HAMP_dom"/>
</dbReference>
<evidence type="ECO:0000256" key="2">
    <source>
        <dbReference type="ARBA" id="ARBA00004236"/>
    </source>
</evidence>
<dbReference type="PROSITE" id="PS50109">
    <property type="entry name" value="HIS_KIN"/>
    <property type="match status" value="1"/>
</dbReference>
<dbReference type="SMART" id="SM00387">
    <property type="entry name" value="HATPase_c"/>
    <property type="match status" value="1"/>
</dbReference>
<dbReference type="Proteomes" id="UP001501004">
    <property type="component" value="Unassembled WGS sequence"/>
</dbReference>
<keyword evidence="6 11" id="KW-0812">Transmembrane</keyword>
<dbReference type="PROSITE" id="PS50885">
    <property type="entry name" value="HAMP"/>
    <property type="match status" value="1"/>
</dbReference>
<evidence type="ECO:0000256" key="9">
    <source>
        <dbReference type="ARBA" id="ARBA00023012"/>
    </source>
</evidence>
<dbReference type="EC" id="2.7.13.3" evidence="3"/>
<sequence length="464" mass="49344">MFLARLTIRWRITLGSLLIAALFFGVAALAFRSQVATILASTTETLLKHDAAPVRTEILDGAQKIDEPGKAQLVSVIDPTGTVRRSTLPDDLAARLPELLRLHGEPKNFTTKKDSYLVLAQTVETTGGPWRIVTARDLDASVLLLDRITDALVIGALVLVVGFGAASWLLTGAALRPVNRMRRQASELSRSSTALPLPVGPARDELSALATTLNEFIDQQRMTAARERRLVSDASHELRSPIAVLKAQLELAHLSSGDAWALEAEISAAEHSVARIAAIAADLLELSEVESMPTTASSSWSELSMELGSAVDRARLVGALPGTRVEFAIEPRGHDEDGLVRYPVTVGRFGRILDNLAGNSIAAMPEGGGLRLSLLQEPDRLTLRVVDSGPGLPESFLPIAFDRFSRPDPARANSTGGSGLGLAIVKAIVDDAQGTVALANRAEGGLEAVISIPELSEESGVLPE</sequence>
<dbReference type="InterPro" id="IPR036097">
    <property type="entry name" value="HisK_dim/P_sf"/>
</dbReference>
<feature type="domain" description="Histidine kinase" evidence="12">
    <location>
        <begin position="233"/>
        <end position="456"/>
    </location>
</feature>
<evidence type="ECO:0000259" key="13">
    <source>
        <dbReference type="PROSITE" id="PS50885"/>
    </source>
</evidence>
<dbReference type="InterPro" id="IPR050428">
    <property type="entry name" value="TCS_sensor_his_kinase"/>
</dbReference>
<evidence type="ECO:0000313" key="15">
    <source>
        <dbReference type="Proteomes" id="UP001501004"/>
    </source>
</evidence>
<dbReference type="SUPFAM" id="SSF55874">
    <property type="entry name" value="ATPase domain of HSP90 chaperone/DNA topoisomerase II/histidine kinase"/>
    <property type="match status" value="1"/>
</dbReference>
<evidence type="ECO:0000256" key="3">
    <source>
        <dbReference type="ARBA" id="ARBA00012438"/>
    </source>
</evidence>
<dbReference type="SMART" id="SM00388">
    <property type="entry name" value="HisKA"/>
    <property type="match status" value="1"/>
</dbReference>
<dbReference type="InterPro" id="IPR005467">
    <property type="entry name" value="His_kinase_dom"/>
</dbReference>
<evidence type="ECO:0000256" key="11">
    <source>
        <dbReference type="SAM" id="Phobius"/>
    </source>
</evidence>
<comment type="caution">
    <text evidence="14">The sequence shown here is derived from an EMBL/GenBank/DDBJ whole genome shotgun (WGS) entry which is preliminary data.</text>
</comment>
<organism evidence="14 15">
    <name type="scientific">Leifsonella bigeumensis</name>
    <dbReference type="NCBI Taxonomy" id="433643"/>
    <lineage>
        <taxon>Bacteria</taxon>
        <taxon>Bacillati</taxon>
        <taxon>Actinomycetota</taxon>
        <taxon>Actinomycetes</taxon>
        <taxon>Micrococcales</taxon>
        <taxon>Microbacteriaceae</taxon>
        <taxon>Leifsonella</taxon>
    </lineage>
</organism>
<evidence type="ECO:0000256" key="8">
    <source>
        <dbReference type="ARBA" id="ARBA00022989"/>
    </source>
</evidence>
<keyword evidence="8 11" id="KW-1133">Transmembrane helix</keyword>
<dbReference type="SUPFAM" id="SSF47384">
    <property type="entry name" value="Homodimeric domain of signal transducing histidine kinase"/>
    <property type="match status" value="1"/>
</dbReference>
<evidence type="ECO:0000256" key="4">
    <source>
        <dbReference type="ARBA" id="ARBA00022553"/>
    </source>
</evidence>
<dbReference type="EMBL" id="BAABAE010000003">
    <property type="protein sequence ID" value="GAA3744907.1"/>
    <property type="molecule type" value="Genomic_DNA"/>
</dbReference>
<dbReference type="Gene3D" id="6.10.340.10">
    <property type="match status" value="1"/>
</dbReference>
<protein>
    <recommendedName>
        <fullName evidence="3">histidine kinase</fullName>
        <ecNumber evidence="3">2.7.13.3</ecNumber>
    </recommendedName>
</protein>
<dbReference type="InterPro" id="IPR003661">
    <property type="entry name" value="HisK_dim/P_dom"/>
</dbReference>
<accession>A0ABP7FPA1</accession>
<gene>
    <name evidence="14" type="ORF">GCM10022239_20600</name>
</gene>
<comment type="subcellular location">
    <subcellularLocation>
        <location evidence="2">Cell membrane</location>
    </subcellularLocation>
</comment>
<evidence type="ECO:0000259" key="12">
    <source>
        <dbReference type="PROSITE" id="PS50109"/>
    </source>
</evidence>
<dbReference type="PRINTS" id="PR00344">
    <property type="entry name" value="BCTRLSENSOR"/>
</dbReference>
<keyword evidence="10 11" id="KW-0472">Membrane</keyword>
<dbReference type="Pfam" id="PF00672">
    <property type="entry name" value="HAMP"/>
    <property type="match status" value="1"/>
</dbReference>
<keyword evidence="14" id="KW-0067">ATP-binding</keyword>
<dbReference type="InterPro" id="IPR004358">
    <property type="entry name" value="Sig_transdc_His_kin-like_C"/>
</dbReference>
<dbReference type="Pfam" id="PF00512">
    <property type="entry name" value="HisKA"/>
    <property type="match status" value="1"/>
</dbReference>
<proteinExistence type="predicted"/>
<feature type="transmembrane region" description="Helical" evidence="11">
    <location>
        <begin position="151"/>
        <end position="175"/>
    </location>
</feature>
<name>A0ABP7FPA1_9MICO</name>
<keyword evidence="5" id="KW-0808">Transferase</keyword>
<keyword evidence="4" id="KW-0597">Phosphoprotein</keyword>
<keyword evidence="7" id="KW-0418">Kinase</keyword>
<dbReference type="Pfam" id="PF02518">
    <property type="entry name" value="HATPase_c"/>
    <property type="match status" value="1"/>
</dbReference>
<dbReference type="PANTHER" id="PTHR45436">
    <property type="entry name" value="SENSOR HISTIDINE KINASE YKOH"/>
    <property type="match status" value="1"/>
</dbReference>
<dbReference type="PANTHER" id="PTHR45436:SF5">
    <property type="entry name" value="SENSOR HISTIDINE KINASE TRCS"/>
    <property type="match status" value="1"/>
</dbReference>
<dbReference type="SMART" id="SM00304">
    <property type="entry name" value="HAMP"/>
    <property type="match status" value="1"/>
</dbReference>
<evidence type="ECO:0000256" key="5">
    <source>
        <dbReference type="ARBA" id="ARBA00022679"/>
    </source>
</evidence>
<evidence type="ECO:0000256" key="6">
    <source>
        <dbReference type="ARBA" id="ARBA00022692"/>
    </source>
</evidence>
<dbReference type="GO" id="GO:0005524">
    <property type="term" value="F:ATP binding"/>
    <property type="evidence" value="ECO:0007669"/>
    <property type="project" value="UniProtKB-KW"/>
</dbReference>
<feature type="domain" description="HAMP" evidence="13">
    <location>
        <begin position="172"/>
        <end position="225"/>
    </location>
</feature>